<organism evidence="3 4">
    <name type="scientific">Deinococcus arenicola</name>
    <dbReference type="NCBI Taxonomy" id="2994950"/>
    <lineage>
        <taxon>Bacteria</taxon>
        <taxon>Thermotogati</taxon>
        <taxon>Deinococcota</taxon>
        <taxon>Deinococci</taxon>
        <taxon>Deinococcales</taxon>
        <taxon>Deinococcaceae</taxon>
        <taxon>Deinococcus</taxon>
    </lineage>
</organism>
<feature type="signal peptide" evidence="2">
    <location>
        <begin position="1"/>
        <end position="19"/>
    </location>
</feature>
<keyword evidence="2" id="KW-0732">Signal</keyword>
<evidence type="ECO:0000313" key="4">
    <source>
        <dbReference type="Proteomes" id="UP001276150"/>
    </source>
</evidence>
<dbReference type="SUPFAM" id="SSF49329">
    <property type="entry name" value="Cu,Zn superoxide dismutase-like"/>
    <property type="match status" value="1"/>
</dbReference>
<gene>
    <name evidence="3" type="ORF">ORD21_18220</name>
</gene>
<feature type="chain" id="PRO_5045135986" description="Superoxide dismutase" evidence="2">
    <location>
        <begin position="20"/>
        <end position="149"/>
    </location>
</feature>
<proteinExistence type="inferred from homology"/>
<evidence type="ECO:0000256" key="2">
    <source>
        <dbReference type="SAM" id="SignalP"/>
    </source>
</evidence>
<reference evidence="3 4" key="1">
    <citation type="submission" date="2022-11" db="EMBL/GenBank/DDBJ databases">
        <title>Deinococcus ZS9-10, Low Temperature and Draught-tolerating, UV-resistant Bacteria from Continental Antarctica.</title>
        <authorList>
            <person name="Cheng L."/>
        </authorList>
    </citation>
    <scope>NUCLEOTIDE SEQUENCE [LARGE SCALE GENOMIC DNA]</scope>
    <source>
        <strain evidence="3 4">ZS9-10</strain>
    </source>
</reference>
<dbReference type="EMBL" id="JAPMIV010000069">
    <property type="protein sequence ID" value="MDV6376532.1"/>
    <property type="molecule type" value="Genomic_DNA"/>
</dbReference>
<accession>A0ABU4DVR6</accession>
<evidence type="ECO:0008006" key="5">
    <source>
        <dbReference type="Google" id="ProtNLM"/>
    </source>
</evidence>
<dbReference type="PROSITE" id="PS51257">
    <property type="entry name" value="PROKAR_LIPOPROTEIN"/>
    <property type="match status" value="1"/>
</dbReference>
<evidence type="ECO:0000256" key="1">
    <source>
        <dbReference type="ARBA" id="ARBA00010457"/>
    </source>
</evidence>
<dbReference type="RefSeq" id="WP_317641887.1">
    <property type="nucleotide sequence ID" value="NZ_JAPMIV010000069.1"/>
</dbReference>
<dbReference type="Proteomes" id="UP001276150">
    <property type="component" value="Unassembled WGS sequence"/>
</dbReference>
<comment type="similarity">
    <text evidence="1">Belongs to the Cu-Zn superoxide dismutase family.</text>
</comment>
<keyword evidence="4" id="KW-1185">Reference proteome</keyword>
<protein>
    <recommendedName>
        <fullName evidence="5">Superoxide dismutase</fullName>
    </recommendedName>
</protein>
<evidence type="ECO:0000313" key="3">
    <source>
        <dbReference type="EMBL" id="MDV6376532.1"/>
    </source>
</evidence>
<dbReference type="InterPro" id="IPR036423">
    <property type="entry name" value="SOD-like_Cu/Zn_dom_sf"/>
</dbReference>
<name>A0ABU4DVR6_9DEIO</name>
<comment type="caution">
    <text evidence="3">The sequence shown here is derived from an EMBL/GenBank/DDBJ whole genome shotgun (WGS) entry which is preliminary data.</text>
</comment>
<sequence length="149" mass="15196">MKKALVMALIGTLALASCNKTNTPEVSGTNKSVTFKMMLPADAIYKASAGTATYVDLTSKDRATTLTASGLKPNTSYLAHYHIMGTASTDACKSAGDVLNGTIGTAMTSDANGALTLRGLQNTAALTGAAYINIHEAATPSVVPLCAPL</sequence>